<sequence>MAEPKTAAPKKAKKKITDKKEKRSADRAEKPNTKSADPGTSPATNTQGNPGTPADSTDNPSTGSITTTTPDQGTTNGNTENQADNDLSYDDPASTAVGTTVGAELNNLVAELNKLAGQYTEYQDVAAFNSGLASVQARNNQLMAQPTTWADRNLATKINGTIERMRADPENVQYIVGHIWH</sequence>
<feature type="region of interest" description="Disordered" evidence="1">
    <location>
        <begin position="1"/>
        <end position="95"/>
    </location>
</feature>
<comment type="caution">
    <text evidence="2">The sequence shown here is derived from an EMBL/GenBank/DDBJ whole genome shotgun (WGS) entry which is preliminary data.</text>
</comment>
<dbReference type="RefSeq" id="WP_289585805.1">
    <property type="nucleotide sequence ID" value="NZ_JAUDDW010000005.1"/>
</dbReference>
<proteinExistence type="predicted"/>
<accession>A0ABT7UWH2</accession>
<gene>
    <name evidence="2" type="ORF">QUW44_02540</name>
</gene>
<reference evidence="3" key="1">
    <citation type="submission" date="2023-06" db="EMBL/GenBank/DDBJ databases">
        <title>Identification and characterization of horizontal gene transfer across gut microbiota members of farm animals based on homology search.</title>
        <authorList>
            <person name="Zeman M."/>
            <person name="Kubasova T."/>
            <person name="Jahodarova E."/>
            <person name="Nykrynova M."/>
            <person name="Rychlik I."/>
        </authorList>
    </citation>
    <scope>NUCLEOTIDE SEQUENCE [LARGE SCALE GENOMIC DNA]</scope>
    <source>
        <strain evidence="3">161_Gplus</strain>
    </source>
</reference>
<keyword evidence="3" id="KW-1185">Reference proteome</keyword>
<evidence type="ECO:0000313" key="2">
    <source>
        <dbReference type="EMBL" id="MDM8266052.1"/>
    </source>
</evidence>
<evidence type="ECO:0000313" key="3">
    <source>
        <dbReference type="Proteomes" id="UP001529343"/>
    </source>
</evidence>
<dbReference type="Proteomes" id="UP001529343">
    <property type="component" value="Unassembled WGS sequence"/>
</dbReference>
<evidence type="ECO:0000256" key="1">
    <source>
        <dbReference type="SAM" id="MobiDB-lite"/>
    </source>
</evidence>
<organism evidence="2 3">
    <name type="scientific">Limosilactobacillus pontis</name>
    <dbReference type="NCBI Taxonomy" id="35787"/>
    <lineage>
        <taxon>Bacteria</taxon>
        <taxon>Bacillati</taxon>
        <taxon>Bacillota</taxon>
        <taxon>Bacilli</taxon>
        <taxon>Lactobacillales</taxon>
        <taxon>Lactobacillaceae</taxon>
        <taxon>Limosilactobacillus</taxon>
    </lineage>
</organism>
<protein>
    <submittedName>
        <fullName evidence="2">Uncharacterized protein</fullName>
    </submittedName>
</protein>
<feature type="compositionally biased region" description="Low complexity" evidence="1">
    <location>
        <begin position="57"/>
        <end position="79"/>
    </location>
</feature>
<name>A0ABT7UWH2_9LACO</name>
<feature type="compositionally biased region" description="Polar residues" evidence="1">
    <location>
        <begin position="41"/>
        <end position="56"/>
    </location>
</feature>
<feature type="compositionally biased region" description="Basic and acidic residues" evidence="1">
    <location>
        <begin position="18"/>
        <end position="32"/>
    </location>
</feature>
<dbReference type="EMBL" id="JAUDDW010000005">
    <property type="protein sequence ID" value="MDM8266052.1"/>
    <property type="molecule type" value="Genomic_DNA"/>
</dbReference>
<feature type="compositionally biased region" description="Basic residues" evidence="1">
    <location>
        <begin position="8"/>
        <end position="17"/>
    </location>
</feature>